<evidence type="ECO:0000256" key="1">
    <source>
        <dbReference type="SAM" id="Coils"/>
    </source>
</evidence>
<dbReference type="GO" id="GO:0060271">
    <property type="term" value="P:cilium assembly"/>
    <property type="evidence" value="ECO:0007669"/>
    <property type="project" value="TreeGrafter"/>
</dbReference>
<dbReference type="Pfam" id="PF14728">
    <property type="entry name" value="PTHB1_GAE"/>
    <property type="match status" value="1"/>
</dbReference>
<evidence type="ECO:0000313" key="8">
    <source>
        <dbReference type="EMBL" id="CAF3647476.1"/>
    </source>
</evidence>
<feature type="region of interest" description="Disordered" evidence="2">
    <location>
        <begin position="869"/>
        <end position="944"/>
    </location>
</feature>
<dbReference type="GO" id="GO:0034464">
    <property type="term" value="C:BBSome"/>
    <property type="evidence" value="ECO:0007669"/>
    <property type="project" value="InterPro"/>
</dbReference>
<dbReference type="AlphaFoldDB" id="A0A818QVK9"/>
<dbReference type="Pfam" id="PF23337">
    <property type="entry name" value="PTHB1_pf"/>
    <property type="match status" value="1"/>
</dbReference>
<proteinExistence type="predicted"/>
<dbReference type="PANTHER" id="PTHR20991:SF0">
    <property type="entry name" value="PROTEIN PTHB1"/>
    <property type="match status" value="1"/>
</dbReference>
<dbReference type="Pfam" id="PF14727">
    <property type="entry name" value="PHTB1_N"/>
    <property type="match status" value="1"/>
</dbReference>
<evidence type="ECO:0000313" key="9">
    <source>
        <dbReference type="Proteomes" id="UP000663881"/>
    </source>
</evidence>
<organism evidence="8 9">
    <name type="scientific">Adineta steineri</name>
    <dbReference type="NCBI Taxonomy" id="433720"/>
    <lineage>
        <taxon>Eukaryota</taxon>
        <taxon>Metazoa</taxon>
        <taxon>Spiralia</taxon>
        <taxon>Gnathifera</taxon>
        <taxon>Rotifera</taxon>
        <taxon>Eurotatoria</taxon>
        <taxon>Bdelloidea</taxon>
        <taxon>Adinetida</taxon>
        <taxon>Adinetidae</taxon>
        <taxon>Adineta</taxon>
    </lineage>
</organism>
<feature type="domain" description="PTHB1 platform" evidence="5">
    <location>
        <begin position="577"/>
        <end position="673"/>
    </location>
</feature>
<sequence length="944" mass="105672">MSLFKAREWWSCQVGSGEQFDYGCLKVGSFNEESNSTINLKFRCLFQRLIIIVDKVVVGSHSGILRIYSPSSSEPDSITSNHATDLLLEKNLGMPIVQIEIGKFISTSTVNQIAVLFSHKLSVYDYNEQSGMTEQGRQIDLELNYEHNLNRPTFNMCKGHFGSGGRGNKDSSNHEYICVQTLDGVLFVFEYERQSMVKSLPNTYLPGPLCYLSRSDAFLTVSSNYHLECYKYQALAISSGVDHGTNNNDVRRKGVEDESSLSTSQSSKRVLPEWSFNLGECALGIQTTQRIKNTPQTIIVLGERNLFCLSDNGQLIFMSKFEYNPSSFIIYNNENNNNGMQSDSSSSGVRYIISTHSHTLFIVQDGHIRWAAHVDSIPVQVEVCTVQGIRGMICTLSETGSLQCCYLGTEPVSTSIPAITSGTMINIQDAEQQLSKLNKEIKQAMNDPTLVIKRKANAQVVIQIENTNQFSMTDDTRFQRGDSESNVPVLNLNIRVKSNEAIQNVLLTVNINSPLCAQPNEVRMGHIGGTTSVGTATIAFWMRDDLTPWNLEATFTVSYNTVSDNVCHTVQKTYKLPLKLVARSFQQSSTGGQCKLTLGANKPVVDLNTVFPELSTAESNSQQGLTIRFYGSNENISILASSKSQKYRFQADSLASIWLFSNLLTERLHASSSTIEFEFGDPLPLEDYFLLVDRHYETRVECEQINSTLDICSKQFRAIQKRLLNKFKDKTPTLLDNLDILLENTNQQIVALANRYEQCRYELSRSSHDLSCATKLICLLLKISVNLSNENAQLLNAILSPVISDDNEQGWEETVDAAVNYALRTVLSRSKTIDMGTTSNTIGNSTINIDINKLKKRIQTLCERLEKGGSLVSSNSTTDRSHSPESSYPSTKKAKPPISNHYDHDKIDDNDDDDMPKDDYESPFRLLPSSNSRKNYNNDDDEDQ</sequence>
<feature type="compositionally biased region" description="Polar residues" evidence="2">
    <location>
        <begin position="871"/>
        <end position="890"/>
    </location>
</feature>
<feature type="region of interest" description="Disordered" evidence="2">
    <location>
        <begin position="246"/>
        <end position="266"/>
    </location>
</feature>
<dbReference type="InterPro" id="IPR055364">
    <property type="entry name" value="PTHB1_CtH_dom"/>
</dbReference>
<dbReference type="GO" id="GO:0016020">
    <property type="term" value="C:membrane"/>
    <property type="evidence" value="ECO:0007669"/>
    <property type="project" value="TreeGrafter"/>
</dbReference>
<dbReference type="Proteomes" id="UP000663881">
    <property type="component" value="Unassembled WGS sequence"/>
</dbReference>
<dbReference type="EMBL" id="CAJOAY010000375">
    <property type="protein sequence ID" value="CAF3647476.1"/>
    <property type="molecule type" value="Genomic_DNA"/>
</dbReference>
<dbReference type="InterPro" id="IPR055363">
    <property type="entry name" value="PTHB1_hp_dom"/>
</dbReference>
<evidence type="ECO:0008006" key="10">
    <source>
        <dbReference type="Google" id="ProtNLM"/>
    </source>
</evidence>
<evidence type="ECO:0000259" key="7">
    <source>
        <dbReference type="Pfam" id="PF23339"/>
    </source>
</evidence>
<comment type="caution">
    <text evidence="8">The sequence shown here is derived from an EMBL/GenBank/DDBJ whole genome shotgun (WGS) entry which is preliminary data.</text>
</comment>
<reference evidence="8" key="1">
    <citation type="submission" date="2021-02" db="EMBL/GenBank/DDBJ databases">
        <authorList>
            <person name="Nowell W R."/>
        </authorList>
    </citation>
    <scope>NUCLEOTIDE SEQUENCE</scope>
</reference>
<feature type="coiled-coil region" evidence="1">
    <location>
        <begin position="735"/>
        <end position="762"/>
    </location>
</feature>
<dbReference type="PANTHER" id="PTHR20991">
    <property type="entry name" value="PARATHYROID HORMONE-RESPONSIVE B1 GENE"/>
    <property type="match status" value="1"/>
</dbReference>
<dbReference type="InterPro" id="IPR028074">
    <property type="entry name" value="PHTB1_GAE_dom"/>
</dbReference>
<dbReference type="Pfam" id="PF23339">
    <property type="entry name" value="PTHB1_CtH"/>
    <property type="match status" value="1"/>
</dbReference>
<dbReference type="InterPro" id="IPR028073">
    <property type="entry name" value="PHTB1_N_dom"/>
</dbReference>
<feature type="domain" description="PTHB1 GAE" evidence="4">
    <location>
        <begin position="486"/>
        <end position="572"/>
    </location>
</feature>
<protein>
    <recommendedName>
        <fullName evidence="10">PTHB1-like protein</fullName>
    </recommendedName>
</protein>
<evidence type="ECO:0000259" key="3">
    <source>
        <dbReference type="Pfam" id="PF14727"/>
    </source>
</evidence>
<dbReference type="Pfam" id="PF23338">
    <property type="entry name" value="PTHB1_hp"/>
    <property type="match status" value="1"/>
</dbReference>
<gene>
    <name evidence="8" type="ORF">OKA104_LOCUS9004</name>
</gene>
<keyword evidence="1" id="KW-0175">Coiled coil</keyword>
<dbReference type="InterPro" id="IPR026511">
    <property type="entry name" value="PTHB1"/>
</dbReference>
<evidence type="ECO:0000259" key="6">
    <source>
        <dbReference type="Pfam" id="PF23338"/>
    </source>
</evidence>
<feature type="domain" description="PTHB1 N-terminal" evidence="3">
    <location>
        <begin position="1"/>
        <end position="411"/>
    </location>
</feature>
<dbReference type="InterPro" id="IPR055362">
    <property type="entry name" value="PTHB1_pf_dom"/>
</dbReference>
<evidence type="ECO:0000256" key="2">
    <source>
        <dbReference type="SAM" id="MobiDB-lite"/>
    </source>
</evidence>
<accession>A0A818QVK9</accession>
<feature type="domain" description="PTHB1 C-terminal helix bundle" evidence="7">
    <location>
        <begin position="787"/>
        <end position="865"/>
    </location>
</feature>
<evidence type="ECO:0000259" key="5">
    <source>
        <dbReference type="Pfam" id="PF23337"/>
    </source>
</evidence>
<name>A0A818QVK9_9BILA</name>
<feature type="domain" description="PTHB1 hairpin" evidence="6">
    <location>
        <begin position="682"/>
        <end position="783"/>
    </location>
</feature>
<evidence type="ECO:0000259" key="4">
    <source>
        <dbReference type="Pfam" id="PF14728"/>
    </source>
</evidence>